<feature type="transmembrane region" description="Helical" evidence="3">
    <location>
        <begin position="1520"/>
        <end position="1540"/>
    </location>
</feature>
<reference evidence="4" key="1">
    <citation type="submission" date="2022-11" db="EMBL/GenBank/DDBJ databases">
        <authorList>
            <person name="Morgan W.R."/>
            <person name="Tartar A."/>
        </authorList>
    </citation>
    <scope>NUCLEOTIDE SEQUENCE</scope>
    <source>
        <strain evidence="4">ARSEF 373</strain>
    </source>
</reference>
<keyword evidence="5" id="KW-1185">Reference proteome</keyword>
<sequence>MRQFSVTVEDHPIVEVVEDLGAVGRLLRRDDLTGDLLEHSAGIVAELCKNHVIFCNESIRLWSHVLSVLSVSLASNKEVDFSCLECLSSWFWSKSSVSFFVESMKPILTLIQAMRRHSYVVPFAIDEDVITASVDDPYTARQARIRNINGASQTAPTKTHRQNFLTSLMEWVGAVETRKFTEHCINVLFCENVDVLLFLCSYYFPGRGMRASFFYLVEVVIRSNLVQCEAFARKHAIRLLLRVLRLQVGKEYEESRAEMLQHATRVVVKLTRSPRARQKFLAHGGFEFFGSIARDIFLAKWRMGAFPRAAAQNVVLACSFMCEFLVAVPTLEVSAPVNRVLQASYETASSKGQLVELVVLLLNHSSYPFHRATDRTELEVLVQNFNDQRRSDSLSILETLVLFLSQLNGKPVACFDSFDRLAATILAALAEKLPSRVAFEYSALMMLDRVTTRPAFTSKNQAQERVELRQMYLTGLRRCLKLTKWAFESDLTVIRRTYLAWICEGVRTGVVPAECRNVCRNFDRGFLVDEELVKTSASSSTMPSMASMGQSANDRRGEGLTRSGSVDNGERIKHDEEALLAELQELVEFVEQHEQVVKTLTENRKKSMNGDIQAADTSARVLCAMHSTLSIALDWYVDVLDSQKQSGDNPGDRVEAIERFQTWLKLMEELGGVLCCRLHDLDREYYSGLIDKFHAQITEFPAFLQKAEGRQSRGQSVVLFFWNLNSILKRIINKHELKGVAANDFLLAGEAKRIYDLLREQEAMMLSTVSELLQSKQAQDQMVRLIISMNYVWQRVVGSATISESLAGVKSSVGLLATIKKYFFNLIAVLLHPLPFLRSKWEHLHELLGKLAAYFGPAEHHALDSTGSSARVLPDAAGETSTEHEARIDRKTSIVHISTVPFTSNELLLDHFGFASLSAKKTKQLLNLNEVKEGVLEDLRATLNKSVDSLTQLSVIQLDKEYQSLSPDMLYTLITSLRQRVNATDSGIEVPVVQREAFDVNFWRFLIRPVQRARLFNLYYLVQNFINEDADGRGGLMDEHQQHLLTEIHGHRKQAVTPLMPIRSFRSTSTFLRQGSTIGLVMKGQSVGGTATSRSKTGKRLKLHAIRRFYMAYLSREALRRRLAIFTDSNNADTSVVRATSEFITDAMLHVCDHITAVDPFSDAMAIELLRRTVLIHRRTSTALELEDLVPSTLEDWISRIKGCIPDRIRSFHIQVSARVSRNAKVLLLMLAFWRHEELEADLNNKSLAKVFNNDERERKDYFVSFHLRKAFAELIRVWMPESGTLGIPFWHSPWYSLGGGLLCFLIAVVLPLGYTDAELRYRHMNVVLFVHVGVVFALCAISIIIIALKHFVLQERNRLRLTPITTYYSNGLAIVAIMVEIVQLNSLSFDSTIKWNDTDQIPKLIQLLGNTGITNFGISQVTLKALVCFLTLLVWFILLKCANKFQKNGFLNRLLTKDLPSILNGMLYMGMISIFFSFLACVDCQGRNSALFDRCVENPKQVPFLLNHQLIECWSREHMLYALLGLWGITFFLPIGLLAQGMSQVLFQQEILDVKYAPLVLLMGQLIKAFTATAKAFFSFDPLLLASIGLGGNALLLLMMLLMKSTSIWFIKYIKCGIYSASCWSACCAILRLQSTSYSARSMNLIYIGWLSIGAITAATIMWNVYRRGEIAHKEQVDEWETQRRLMISITRQDAALTYTRGEARFMTEAKKRATKPSIRSSEFMRKAGKLSVDEPPQELDDFVRRAKTFASTGRLDGGKVASKHEVAIMTASNARFMQNARRLAKKIETNELRESEIEALNNKKTK</sequence>
<keyword evidence="1" id="KW-0175">Coiled coil</keyword>
<evidence type="ECO:0000256" key="2">
    <source>
        <dbReference type="SAM" id="MobiDB-lite"/>
    </source>
</evidence>
<feature type="transmembrane region" description="Helical" evidence="3">
    <location>
        <begin position="1585"/>
        <end position="1603"/>
    </location>
</feature>
<protein>
    <submittedName>
        <fullName evidence="4">Uncharacterized protein</fullName>
    </submittedName>
</protein>
<evidence type="ECO:0000256" key="1">
    <source>
        <dbReference type="SAM" id="Coils"/>
    </source>
</evidence>
<name>A0AAV2YT79_9STRA</name>
<feature type="coiled-coil region" evidence="1">
    <location>
        <begin position="573"/>
        <end position="603"/>
    </location>
</feature>
<accession>A0AAV2YT79</accession>
<evidence type="ECO:0000313" key="4">
    <source>
        <dbReference type="EMBL" id="DAZ96568.1"/>
    </source>
</evidence>
<feature type="transmembrane region" description="Helical" evidence="3">
    <location>
        <begin position="1460"/>
        <end position="1481"/>
    </location>
</feature>
<dbReference type="EMBL" id="DAKRPA010000163">
    <property type="protein sequence ID" value="DAZ96568.1"/>
    <property type="molecule type" value="Genomic_DNA"/>
</dbReference>
<feature type="transmembrane region" description="Helical" evidence="3">
    <location>
        <begin position="1327"/>
        <end position="1349"/>
    </location>
</feature>
<keyword evidence="3" id="KW-1133">Transmembrane helix</keyword>
<proteinExistence type="predicted"/>
<feature type="transmembrane region" description="Helical" evidence="3">
    <location>
        <begin position="1646"/>
        <end position="1667"/>
    </location>
</feature>
<evidence type="ECO:0000256" key="3">
    <source>
        <dbReference type="SAM" id="Phobius"/>
    </source>
</evidence>
<feature type="transmembrane region" description="Helical" evidence="3">
    <location>
        <begin position="1615"/>
        <end position="1634"/>
    </location>
</feature>
<feature type="region of interest" description="Disordered" evidence="2">
    <location>
        <begin position="538"/>
        <end position="568"/>
    </location>
</feature>
<feature type="transmembrane region" description="Helical" evidence="3">
    <location>
        <begin position="1295"/>
        <end position="1315"/>
    </location>
</feature>
<comment type="caution">
    <text evidence="4">The sequence shown here is derived from an EMBL/GenBank/DDBJ whole genome shotgun (WGS) entry which is preliminary data.</text>
</comment>
<feature type="transmembrane region" description="Helical" evidence="3">
    <location>
        <begin position="1418"/>
        <end position="1439"/>
    </location>
</feature>
<organism evidence="4 5">
    <name type="scientific">Lagenidium giganteum</name>
    <dbReference type="NCBI Taxonomy" id="4803"/>
    <lineage>
        <taxon>Eukaryota</taxon>
        <taxon>Sar</taxon>
        <taxon>Stramenopiles</taxon>
        <taxon>Oomycota</taxon>
        <taxon>Peronosporomycetes</taxon>
        <taxon>Pythiales</taxon>
        <taxon>Pythiaceae</taxon>
    </lineage>
</organism>
<evidence type="ECO:0000313" key="5">
    <source>
        <dbReference type="Proteomes" id="UP001146120"/>
    </source>
</evidence>
<dbReference type="Proteomes" id="UP001146120">
    <property type="component" value="Unassembled WGS sequence"/>
</dbReference>
<feature type="compositionally biased region" description="Low complexity" evidence="2">
    <location>
        <begin position="538"/>
        <end position="548"/>
    </location>
</feature>
<gene>
    <name evidence="4" type="ORF">N0F65_011792</name>
</gene>
<keyword evidence="3" id="KW-0472">Membrane</keyword>
<reference evidence="4" key="2">
    <citation type="journal article" date="2023" name="Microbiol Resour">
        <title>Decontamination and Annotation of the Draft Genome Sequence of the Oomycete Lagenidium giganteum ARSEF 373.</title>
        <authorList>
            <person name="Morgan W.R."/>
            <person name="Tartar A."/>
        </authorList>
    </citation>
    <scope>NUCLEOTIDE SEQUENCE</scope>
    <source>
        <strain evidence="4">ARSEF 373</strain>
    </source>
</reference>
<keyword evidence="3" id="KW-0812">Transmembrane</keyword>